<evidence type="ECO:0000256" key="2">
    <source>
        <dbReference type="PROSITE-ProRule" id="PRU00169"/>
    </source>
</evidence>
<gene>
    <name evidence="4" type="ORF">AWB77_04295</name>
</gene>
<organism evidence="4 5">
    <name type="scientific">Caballeronia fortuita</name>
    <dbReference type="NCBI Taxonomy" id="1777138"/>
    <lineage>
        <taxon>Bacteria</taxon>
        <taxon>Pseudomonadati</taxon>
        <taxon>Pseudomonadota</taxon>
        <taxon>Betaproteobacteria</taxon>
        <taxon>Burkholderiales</taxon>
        <taxon>Burkholderiaceae</taxon>
        <taxon>Caballeronia</taxon>
    </lineage>
</organism>
<dbReference type="InterPro" id="IPR001789">
    <property type="entry name" value="Sig_transdc_resp-reg_receiver"/>
</dbReference>
<keyword evidence="1 2" id="KW-0597">Phosphoprotein</keyword>
<evidence type="ECO:0000313" key="5">
    <source>
        <dbReference type="Proteomes" id="UP000054903"/>
    </source>
</evidence>
<evidence type="ECO:0000256" key="1">
    <source>
        <dbReference type="ARBA" id="ARBA00022553"/>
    </source>
</evidence>
<dbReference type="PROSITE" id="PS50110">
    <property type="entry name" value="RESPONSE_REGULATORY"/>
    <property type="match status" value="1"/>
</dbReference>
<dbReference type="InterPro" id="IPR011006">
    <property type="entry name" value="CheY-like_superfamily"/>
</dbReference>
<dbReference type="EMBL" id="FCNX02000011">
    <property type="protein sequence ID" value="SAK83530.1"/>
    <property type="molecule type" value="Genomic_DNA"/>
</dbReference>
<dbReference type="RefSeq" id="WP_061136433.1">
    <property type="nucleotide sequence ID" value="NZ_FCNX02000011.1"/>
</dbReference>
<sequence>MRILFVENDTRLCDAFRDLAMSLGHVADVAYDGHEAMILATASRYDTIFLDIGLPDIDGRELCRQLRVVGPSRLACVVAVTGDERFTREPSLHFDGMFLKPFTEETFIAALGAC</sequence>
<keyword evidence="5" id="KW-1185">Reference proteome</keyword>
<dbReference type="InterPro" id="IPR050595">
    <property type="entry name" value="Bact_response_regulator"/>
</dbReference>
<dbReference type="AlphaFoldDB" id="A0A158CMM7"/>
<dbReference type="PANTHER" id="PTHR44591:SF3">
    <property type="entry name" value="RESPONSE REGULATORY DOMAIN-CONTAINING PROTEIN"/>
    <property type="match status" value="1"/>
</dbReference>
<dbReference type="PANTHER" id="PTHR44591">
    <property type="entry name" value="STRESS RESPONSE REGULATOR PROTEIN 1"/>
    <property type="match status" value="1"/>
</dbReference>
<evidence type="ECO:0000313" key="4">
    <source>
        <dbReference type="EMBL" id="SAK83530.1"/>
    </source>
</evidence>
<evidence type="ECO:0000259" key="3">
    <source>
        <dbReference type="PROSITE" id="PS50110"/>
    </source>
</evidence>
<dbReference type="STRING" id="1777138.AWB77_04295"/>
<dbReference type="Proteomes" id="UP000054903">
    <property type="component" value="Unassembled WGS sequence"/>
</dbReference>
<dbReference type="GO" id="GO:0000160">
    <property type="term" value="P:phosphorelay signal transduction system"/>
    <property type="evidence" value="ECO:0007669"/>
    <property type="project" value="InterPro"/>
</dbReference>
<dbReference type="Pfam" id="PF00072">
    <property type="entry name" value="Response_reg"/>
    <property type="match status" value="1"/>
</dbReference>
<protein>
    <submittedName>
        <fullName evidence="4">Two component heavy metal response transcriptional regulator</fullName>
    </submittedName>
</protein>
<dbReference type="Gene3D" id="3.40.50.2300">
    <property type="match status" value="1"/>
</dbReference>
<dbReference type="SUPFAM" id="SSF52172">
    <property type="entry name" value="CheY-like"/>
    <property type="match status" value="1"/>
</dbReference>
<comment type="caution">
    <text evidence="4">The sequence shown here is derived from an EMBL/GenBank/DDBJ whole genome shotgun (WGS) entry which is preliminary data.</text>
</comment>
<dbReference type="OrthoDB" id="9134602at2"/>
<dbReference type="SMART" id="SM00448">
    <property type="entry name" value="REC"/>
    <property type="match status" value="1"/>
</dbReference>
<feature type="domain" description="Response regulatory" evidence="3">
    <location>
        <begin position="2"/>
        <end position="114"/>
    </location>
</feature>
<feature type="modified residue" description="4-aspartylphosphate" evidence="2">
    <location>
        <position position="51"/>
    </location>
</feature>
<accession>A0A158CMM7</accession>
<reference evidence="4" key="1">
    <citation type="submission" date="2016-01" db="EMBL/GenBank/DDBJ databases">
        <authorList>
            <person name="Peeters C."/>
        </authorList>
    </citation>
    <scope>NUCLEOTIDE SEQUENCE</scope>
    <source>
        <strain evidence="4">LMG 29320</strain>
    </source>
</reference>
<name>A0A158CMM7_9BURK</name>
<proteinExistence type="predicted"/>